<dbReference type="Ensembl" id="ENSCHIT00010043445.1">
    <property type="protein sequence ID" value="ENSCHIP00010030859.1"/>
    <property type="gene ID" value="ENSCHIG00010022925.1"/>
</dbReference>
<organism evidence="2">
    <name type="scientific">Capra hircus</name>
    <name type="common">Goat</name>
    <dbReference type="NCBI Taxonomy" id="9925"/>
    <lineage>
        <taxon>Eukaryota</taxon>
        <taxon>Metazoa</taxon>
        <taxon>Chordata</taxon>
        <taxon>Craniata</taxon>
        <taxon>Vertebrata</taxon>
        <taxon>Euteleostomi</taxon>
        <taxon>Mammalia</taxon>
        <taxon>Eutheria</taxon>
        <taxon>Laurasiatheria</taxon>
        <taxon>Artiodactyla</taxon>
        <taxon>Ruminantia</taxon>
        <taxon>Pecora</taxon>
        <taxon>Bovidae</taxon>
        <taxon>Caprinae</taxon>
        <taxon>Capra</taxon>
    </lineage>
</organism>
<dbReference type="AlphaFoldDB" id="A0A8C2RM11"/>
<evidence type="ECO:0000256" key="1">
    <source>
        <dbReference type="SAM" id="MobiDB-lite"/>
    </source>
</evidence>
<evidence type="ECO:0000313" key="2">
    <source>
        <dbReference type="Ensembl" id="ENSCHIP00010030859.1"/>
    </source>
</evidence>
<feature type="region of interest" description="Disordered" evidence="1">
    <location>
        <begin position="22"/>
        <end position="56"/>
    </location>
</feature>
<name>A0A8C2RM11_CAPHI</name>
<sequence>MATRVRTAAIWVPPLQERDSSCNVSRKLQSEKSILGQGTPDQKPLPGGPRQRPRRPGTAQVLEWLLISQEQPEAKKSWTKSGKLMVVWSGIRKIKASWEVWQKAIPVLHLENCVLLLQIMLLQDRDFTNVSQMGRV</sequence>
<accession>A0A8C2RM11</accession>
<protein>
    <submittedName>
        <fullName evidence="2">Uncharacterized protein</fullName>
    </submittedName>
</protein>
<proteinExistence type="predicted"/>
<reference evidence="2" key="1">
    <citation type="submission" date="2019-03" db="EMBL/GenBank/DDBJ databases">
        <title>Genome sequencing and reference-guided assembly of Black Bengal Goat (Capra hircus).</title>
        <authorList>
            <person name="Siddiki A.Z."/>
            <person name="Baten A."/>
            <person name="Billah M."/>
            <person name="Alam M.A.U."/>
            <person name="Shawrob K.S.M."/>
            <person name="Saha S."/>
            <person name="Chowdhury M."/>
            <person name="Rahman A.H."/>
            <person name="Stear M."/>
            <person name="Miah G."/>
            <person name="Das G.B."/>
            <person name="Hossain M.M."/>
            <person name="Kumkum M."/>
            <person name="Islam M.S."/>
            <person name="Mollah A.M."/>
            <person name="Ahsan A."/>
            <person name="Tusar F."/>
            <person name="Khan M.K.I."/>
        </authorList>
    </citation>
    <scope>NUCLEOTIDE SEQUENCE [LARGE SCALE GENOMIC DNA]</scope>
</reference>
<reference evidence="2" key="2">
    <citation type="submission" date="2025-08" db="UniProtKB">
        <authorList>
            <consortium name="Ensembl"/>
        </authorList>
    </citation>
    <scope>IDENTIFICATION</scope>
</reference>